<dbReference type="Pfam" id="PF01740">
    <property type="entry name" value="STAS"/>
    <property type="match status" value="1"/>
</dbReference>
<organism evidence="4 5">
    <name type="scientific">Sorangium cellulosum</name>
    <name type="common">Polyangium cellulosum</name>
    <dbReference type="NCBI Taxonomy" id="56"/>
    <lineage>
        <taxon>Bacteria</taxon>
        <taxon>Pseudomonadati</taxon>
        <taxon>Myxococcota</taxon>
        <taxon>Polyangia</taxon>
        <taxon>Polyangiales</taxon>
        <taxon>Polyangiaceae</taxon>
        <taxon>Sorangium</taxon>
    </lineage>
</organism>
<dbReference type="CDD" id="cd07041">
    <property type="entry name" value="STAS_RsbR_RsbS_like"/>
    <property type="match status" value="1"/>
</dbReference>
<evidence type="ECO:0000256" key="2">
    <source>
        <dbReference type="SAM" id="MobiDB-lite"/>
    </source>
</evidence>
<reference evidence="4 5" key="1">
    <citation type="submission" date="2015-09" db="EMBL/GenBank/DDBJ databases">
        <title>Sorangium comparison.</title>
        <authorList>
            <person name="Zaburannyi N."/>
            <person name="Bunk B."/>
            <person name="Overmann J."/>
            <person name="Mueller R."/>
        </authorList>
    </citation>
    <scope>NUCLEOTIDE SEQUENCE [LARGE SCALE GENOMIC DNA]</scope>
    <source>
        <strain evidence="4 5">So ce26</strain>
    </source>
</reference>
<dbReference type="InterPro" id="IPR036513">
    <property type="entry name" value="STAS_dom_sf"/>
</dbReference>
<proteinExistence type="predicted"/>
<evidence type="ECO:0000313" key="5">
    <source>
        <dbReference type="Proteomes" id="UP000238348"/>
    </source>
</evidence>
<accession>A0A2L0EZF7</accession>
<feature type="coiled-coil region" evidence="1">
    <location>
        <begin position="2"/>
        <end position="36"/>
    </location>
</feature>
<dbReference type="SUPFAM" id="SSF52091">
    <property type="entry name" value="SpoIIaa-like"/>
    <property type="match status" value="1"/>
</dbReference>
<dbReference type="EMBL" id="CP012673">
    <property type="protein sequence ID" value="AUX44670.1"/>
    <property type="molecule type" value="Genomic_DNA"/>
</dbReference>
<dbReference type="Proteomes" id="UP000238348">
    <property type="component" value="Chromosome"/>
</dbReference>
<gene>
    <name evidence="4" type="ORF">SOCE26_061370</name>
</gene>
<dbReference type="PROSITE" id="PS50801">
    <property type="entry name" value="STAS"/>
    <property type="match status" value="1"/>
</dbReference>
<dbReference type="AlphaFoldDB" id="A0A2L0EZF7"/>
<feature type="region of interest" description="Disordered" evidence="2">
    <location>
        <begin position="315"/>
        <end position="339"/>
    </location>
</feature>
<dbReference type="InterPro" id="IPR002645">
    <property type="entry name" value="STAS_dom"/>
</dbReference>
<sequence>MGREEDEERAELRRKLEALEREVGSLRDDARRWRALMEARDISVSLYHPDGRPRDVNPGWEKLWQTPAAGFLASSFNALEDRETERSGAMRHIERLFRGEEVALPPMFYDTRQVEAVVDKAGVAHWVCCYGVPVRDADERPRELVMFHFSVPEGATIQRKYEALFEEQQALRASLEARNLELERTVQLIEAQRDAIQAMSIPVIRVGDGVLCVPLVGMIDDARAGQLLERLLEAIAAQQAAEVLVDITGVPALDAQAAAQLLKAASAARLLGAACTIVGVSPSMAQTLVELGVELGALTTAATLAEGLAQALARRAARAQPSRRPGRRAPPGRAGETPR</sequence>
<dbReference type="InterPro" id="IPR035965">
    <property type="entry name" value="PAS-like_dom_sf"/>
</dbReference>
<dbReference type="PANTHER" id="PTHR33745">
    <property type="entry name" value="RSBT ANTAGONIST PROTEIN RSBS-RELATED"/>
    <property type="match status" value="1"/>
</dbReference>
<dbReference type="InterPro" id="IPR051932">
    <property type="entry name" value="Bact_StressResp_Reg"/>
</dbReference>
<dbReference type="RefSeq" id="WP_104983164.1">
    <property type="nucleotide sequence ID" value="NZ_CP012673.1"/>
</dbReference>
<keyword evidence="1" id="KW-0175">Coiled coil</keyword>
<evidence type="ECO:0000313" key="4">
    <source>
        <dbReference type="EMBL" id="AUX44670.1"/>
    </source>
</evidence>
<name>A0A2L0EZF7_SORCE</name>
<feature type="coiled-coil region" evidence="1">
    <location>
        <begin position="165"/>
        <end position="192"/>
    </location>
</feature>
<dbReference type="Gene3D" id="3.30.450.20">
    <property type="entry name" value="PAS domain"/>
    <property type="match status" value="1"/>
</dbReference>
<protein>
    <recommendedName>
        <fullName evidence="3">STAS domain-containing protein</fullName>
    </recommendedName>
</protein>
<dbReference type="Gene3D" id="3.30.750.24">
    <property type="entry name" value="STAS domain"/>
    <property type="match status" value="1"/>
</dbReference>
<feature type="domain" description="STAS" evidence="3">
    <location>
        <begin position="200"/>
        <end position="311"/>
    </location>
</feature>
<dbReference type="SUPFAM" id="SSF55785">
    <property type="entry name" value="PYP-like sensor domain (PAS domain)"/>
    <property type="match status" value="1"/>
</dbReference>
<evidence type="ECO:0000259" key="3">
    <source>
        <dbReference type="PROSITE" id="PS50801"/>
    </source>
</evidence>
<evidence type="ECO:0000256" key="1">
    <source>
        <dbReference type="SAM" id="Coils"/>
    </source>
</evidence>
<dbReference type="OrthoDB" id="9833583at2"/>